<protein>
    <submittedName>
        <fullName evidence="3">DUF4126 family protein</fullName>
    </submittedName>
</protein>
<sequence length="161" mass="16589">MGKQNNIRSFKQVLGMGLLAGMRSAAAPALASHILSDHKGAAFRNHPIGFLSSIAIADVLKVMALGEFLVDKLPFTPNRTRPVSVAVRCLSGALAGAGIYSDAGRKPLTGAVLGCLVAGASTYASFYLRKGLSRTGAGNFISGVIEDAFVVSAGIKLAQTV</sequence>
<dbReference type="RefSeq" id="WP_377099334.1">
    <property type="nucleotide sequence ID" value="NZ_JBHTHU010000005.1"/>
</dbReference>
<keyword evidence="1" id="KW-0812">Transmembrane</keyword>
<evidence type="ECO:0000259" key="2">
    <source>
        <dbReference type="Pfam" id="PF13548"/>
    </source>
</evidence>
<accession>A0ABW2Z0F8</accession>
<dbReference type="Pfam" id="PF13548">
    <property type="entry name" value="DUF4126"/>
    <property type="match status" value="1"/>
</dbReference>
<gene>
    <name evidence="3" type="ORF">ACFQZS_08845</name>
</gene>
<organism evidence="3 4">
    <name type="scientific">Mucilaginibacter calamicampi</name>
    <dbReference type="NCBI Taxonomy" id="1302352"/>
    <lineage>
        <taxon>Bacteria</taxon>
        <taxon>Pseudomonadati</taxon>
        <taxon>Bacteroidota</taxon>
        <taxon>Sphingobacteriia</taxon>
        <taxon>Sphingobacteriales</taxon>
        <taxon>Sphingobacteriaceae</taxon>
        <taxon>Mucilaginibacter</taxon>
    </lineage>
</organism>
<dbReference type="Proteomes" id="UP001596958">
    <property type="component" value="Unassembled WGS sequence"/>
</dbReference>
<dbReference type="InterPro" id="IPR025196">
    <property type="entry name" value="DUF4126"/>
</dbReference>
<feature type="transmembrane region" description="Helical" evidence="1">
    <location>
        <begin position="47"/>
        <end position="70"/>
    </location>
</feature>
<name>A0ABW2Z0F8_9SPHI</name>
<dbReference type="EMBL" id="JBHTHU010000005">
    <property type="protein sequence ID" value="MFD0750245.1"/>
    <property type="molecule type" value="Genomic_DNA"/>
</dbReference>
<feature type="transmembrane region" description="Helical" evidence="1">
    <location>
        <begin position="107"/>
        <end position="128"/>
    </location>
</feature>
<feature type="domain" description="DUF4126" evidence="2">
    <location>
        <begin position="13"/>
        <end position="152"/>
    </location>
</feature>
<keyword evidence="4" id="KW-1185">Reference proteome</keyword>
<keyword evidence="1" id="KW-0472">Membrane</keyword>
<evidence type="ECO:0000256" key="1">
    <source>
        <dbReference type="SAM" id="Phobius"/>
    </source>
</evidence>
<evidence type="ECO:0000313" key="4">
    <source>
        <dbReference type="Proteomes" id="UP001596958"/>
    </source>
</evidence>
<reference evidence="4" key="1">
    <citation type="journal article" date="2019" name="Int. J. Syst. Evol. Microbiol.">
        <title>The Global Catalogue of Microorganisms (GCM) 10K type strain sequencing project: providing services to taxonomists for standard genome sequencing and annotation.</title>
        <authorList>
            <consortium name="The Broad Institute Genomics Platform"/>
            <consortium name="The Broad Institute Genome Sequencing Center for Infectious Disease"/>
            <person name="Wu L."/>
            <person name="Ma J."/>
        </authorList>
    </citation>
    <scope>NUCLEOTIDE SEQUENCE [LARGE SCALE GENOMIC DNA]</scope>
    <source>
        <strain evidence="4">CCUG 63418</strain>
    </source>
</reference>
<feature type="transmembrane region" description="Helical" evidence="1">
    <location>
        <begin position="82"/>
        <end position="101"/>
    </location>
</feature>
<comment type="caution">
    <text evidence="3">The sequence shown here is derived from an EMBL/GenBank/DDBJ whole genome shotgun (WGS) entry which is preliminary data.</text>
</comment>
<keyword evidence="1" id="KW-1133">Transmembrane helix</keyword>
<proteinExistence type="predicted"/>
<evidence type="ECO:0000313" key="3">
    <source>
        <dbReference type="EMBL" id="MFD0750245.1"/>
    </source>
</evidence>